<protein>
    <recommendedName>
        <fullName evidence="7">Nudix hydrolase domain-containing protein</fullName>
    </recommendedName>
</protein>
<comment type="caution">
    <text evidence="8">The sequence shown here is derived from an EMBL/GenBank/DDBJ whole genome shotgun (WGS) entry which is preliminary data.</text>
</comment>
<proteinExistence type="predicted"/>
<comment type="cofactor">
    <cofactor evidence="2">
        <name>Mg(2+)</name>
        <dbReference type="ChEBI" id="CHEBI:18420"/>
    </cofactor>
</comment>
<organism evidence="8 9">
    <name type="scientific">Schizophyllum amplum</name>
    <dbReference type="NCBI Taxonomy" id="97359"/>
    <lineage>
        <taxon>Eukaryota</taxon>
        <taxon>Fungi</taxon>
        <taxon>Dikarya</taxon>
        <taxon>Basidiomycota</taxon>
        <taxon>Agaricomycotina</taxon>
        <taxon>Agaricomycetes</taxon>
        <taxon>Agaricomycetidae</taxon>
        <taxon>Agaricales</taxon>
        <taxon>Schizophyllaceae</taxon>
        <taxon>Schizophyllum</taxon>
    </lineage>
</organism>
<dbReference type="PROSITE" id="PS51462">
    <property type="entry name" value="NUDIX"/>
    <property type="match status" value="1"/>
</dbReference>
<feature type="non-terminal residue" evidence="8">
    <location>
        <position position="280"/>
    </location>
</feature>
<dbReference type="Pfam" id="PF00293">
    <property type="entry name" value="NUDIX"/>
    <property type="match status" value="1"/>
</dbReference>
<keyword evidence="4" id="KW-0378">Hydrolase</keyword>
<dbReference type="AlphaFoldDB" id="A0A550C3D0"/>
<keyword evidence="9" id="KW-1185">Reference proteome</keyword>
<dbReference type="InterPro" id="IPR000086">
    <property type="entry name" value="NUDIX_hydrolase_dom"/>
</dbReference>
<dbReference type="EMBL" id="VDMD01000029">
    <property type="protein sequence ID" value="TRM59288.1"/>
    <property type="molecule type" value="Genomic_DNA"/>
</dbReference>
<dbReference type="OrthoDB" id="1695362at2759"/>
<sequence length="280" mass="30746">PRPSASIAIVNARNEVLLVQRNPKTRSFAGVHVFPGGNYDGAQDASLAMTAIREAFEESGLLLASPAHAVPPMSALEEARHAIHAQRVRFSDFLARQGLAADIDSLLPFTEWVTPVGVPRRFRTQFFVAFLPAASASGFSAGDKQEQIPTPDGGQEVISARFVRPADALADFEAQRISFMPPQYYILTTLAGILDGPNNTTDQRARVERLARGAFGRMTINPRRLKTATDDGQTVLTYEGDETRGGRPGRRHRAVVEFAKGGITTRIRLERNFDIFEDIE</sequence>
<keyword evidence="6" id="KW-0464">Manganese</keyword>
<dbReference type="STRING" id="97359.A0A550C3D0"/>
<evidence type="ECO:0000256" key="4">
    <source>
        <dbReference type="ARBA" id="ARBA00022801"/>
    </source>
</evidence>
<evidence type="ECO:0000256" key="6">
    <source>
        <dbReference type="ARBA" id="ARBA00023211"/>
    </source>
</evidence>
<feature type="domain" description="Nudix hydrolase" evidence="7">
    <location>
        <begin position="1"/>
        <end position="185"/>
    </location>
</feature>
<evidence type="ECO:0000256" key="3">
    <source>
        <dbReference type="ARBA" id="ARBA00022723"/>
    </source>
</evidence>
<dbReference type="InterPro" id="IPR015797">
    <property type="entry name" value="NUDIX_hydrolase-like_dom_sf"/>
</dbReference>
<comment type="cofactor">
    <cofactor evidence="1">
        <name>Mn(2+)</name>
        <dbReference type="ChEBI" id="CHEBI:29035"/>
    </cofactor>
</comment>
<accession>A0A550C3D0</accession>
<dbReference type="Gene3D" id="3.90.79.10">
    <property type="entry name" value="Nucleoside Triphosphate Pyrophosphohydrolase"/>
    <property type="match status" value="1"/>
</dbReference>
<dbReference type="PANTHER" id="PTHR12318:SF0">
    <property type="entry name" value="ACYL-COENZYME A DIPHOSPHATASE NUDT19"/>
    <property type="match status" value="1"/>
</dbReference>
<evidence type="ECO:0000256" key="5">
    <source>
        <dbReference type="ARBA" id="ARBA00022842"/>
    </source>
</evidence>
<dbReference type="GO" id="GO:0005739">
    <property type="term" value="C:mitochondrion"/>
    <property type="evidence" value="ECO:0007669"/>
    <property type="project" value="TreeGrafter"/>
</dbReference>
<keyword evidence="5" id="KW-0460">Magnesium</keyword>
<reference evidence="8 9" key="1">
    <citation type="journal article" date="2019" name="New Phytol.">
        <title>Comparative genomics reveals unique wood-decay strategies and fruiting body development in the Schizophyllaceae.</title>
        <authorList>
            <person name="Almasi E."/>
            <person name="Sahu N."/>
            <person name="Krizsan K."/>
            <person name="Balint B."/>
            <person name="Kovacs G.M."/>
            <person name="Kiss B."/>
            <person name="Cseklye J."/>
            <person name="Drula E."/>
            <person name="Henrissat B."/>
            <person name="Nagy I."/>
            <person name="Chovatia M."/>
            <person name="Adam C."/>
            <person name="LaButti K."/>
            <person name="Lipzen A."/>
            <person name="Riley R."/>
            <person name="Grigoriev I.V."/>
            <person name="Nagy L.G."/>
        </authorList>
    </citation>
    <scope>NUCLEOTIDE SEQUENCE [LARGE SCALE GENOMIC DNA]</scope>
    <source>
        <strain evidence="8 9">NL-1724</strain>
    </source>
</reference>
<evidence type="ECO:0000313" key="9">
    <source>
        <dbReference type="Proteomes" id="UP000320762"/>
    </source>
</evidence>
<dbReference type="GO" id="GO:0016818">
    <property type="term" value="F:hydrolase activity, acting on acid anhydrides, in phosphorus-containing anhydrides"/>
    <property type="evidence" value="ECO:0007669"/>
    <property type="project" value="InterPro"/>
</dbReference>
<dbReference type="PANTHER" id="PTHR12318">
    <property type="entry name" value="TESTOSTERONE-REGULATED PROTEIN RP2"/>
    <property type="match status" value="1"/>
</dbReference>
<evidence type="ECO:0000313" key="8">
    <source>
        <dbReference type="EMBL" id="TRM59288.1"/>
    </source>
</evidence>
<name>A0A550C3D0_9AGAR</name>
<keyword evidence="3" id="KW-0479">Metal-binding</keyword>
<evidence type="ECO:0000259" key="7">
    <source>
        <dbReference type="PROSITE" id="PS51462"/>
    </source>
</evidence>
<feature type="non-terminal residue" evidence="8">
    <location>
        <position position="1"/>
    </location>
</feature>
<evidence type="ECO:0000256" key="1">
    <source>
        <dbReference type="ARBA" id="ARBA00001936"/>
    </source>
</evidence>
<dbReference type="SUPFAM" id="SSF55811">
    <property type="entry name" value="Nudix"/>
    <property type="match status" value="1"/>
</dbReference>
<evidence type="ECO:0000256" key="2">
    <source>
        <dbReference type="ARBA" id="ARBA00001946"/>
    </source>
</evidence>
<gene>
    <name evidence="8" type="ORF">BD626DRAFT_369105</name>
</gene>
<dbReference type="GO" id="GO:0046872">
    <property type="term" value="F:metal ion binding"/>
    <property type="evidence" value="ECO:0007669"/>
    <property type="project" value="UniProtKB-KW"/>
</dbReference>
<dbReference type="CDD" id="cd18870">
    <property type="entry name" value="NUDIX_AcylCoAdiphos_Nudt19"/>
    <property type="match status" value="1"/>
</dbReference>
<dbReference type="InterPro" id="IPR039121">
    <property type="entry name" value="NUDT19"/>
</dbReference>
<dbReference type="Proteomes" id="UP000320762">
    <property type="component" value="Unassembled WGS sequence"/>
</dbReference>